<dbReference type="InterPro" id="IPR017972">
    <property type="entry name" value="Cyt_P450_CS"/>
</dbReference>
<dbReference type="InterPro" id="IPR036396">
    <property type="entry name" value="Cyt_P450_sf"/>
</dbReference>
<dbReference type="GO" id="GO:0004497">
    <property type="term" value="F:monooxygenase activity"/>
    <property type="evidence" value="ECO:0007669"/>
    <property type="project" value="UniProtKB-KW"/>
</dbReference>
<dbReference type="GO" id="GO:0020037">
    <property type="term" value="F:heme binding"/>
    <property type="evidence" value="ECO:0007669"/>
    <property type="project" value="InterPro"/>
</dbReference>
<keyword evidence="8" id="KW-1185">Reference proteome</keyword>
<dbReference type="GO" id="GO:0005506">
    <property type="term" value="F:iron ion binding"/>
    <property type="evidence" value="ECO:0007669"/>
    <property type="project" value="InterPro"/>
</dbReference>
<dbReference type="Gene3D" id="1.10.630.10">
    <property type="entry name" value="Cytochrome P450"/>
    <property type="match status" value="1"/>
</dbReference>
<evidence type="ECO:0000313" key="7">
    <source>
        <dbReference type="EMBL" id="KAI1874505.1"/>
    </source>
</evidence>
<dbReference type="PANTHER" id="PTHR24305">
    <property type="entry name" value="CYTOCHROME P450"/>
    <property type="match status" value="1"/>
</dbReference>
<keyword evidence="6" id="KW-0503">Monooxygenase</keyword>
<evidence type="ECO:0000256" key="5">
    <source>
        <dbReference type="PIRSR" id="PIRSR602401-1"/>
    </source>
</evidence>
<dbReference type="InterPro" id="IPR001128">
    <property type="entry name" value="Cyt_P450"/>
</dbReference>
<keyword evidence="6" id="KW-0560">Oxidoreductase</keyword>
<feature type="binding site" description="axial binding residue" evidence="5">
    <location>
        <position position="336"/>
    </location>
    <ligand>
        <name>heme</name>
        <dbReference type="ChEBI" id="CHEBI:30413"/>
    </ligand>
    <ligandPart>
        <name>Fe</name>
        <dbReference type="ChEBI" id="CHEBI:18248"/>
    </ligandPart>
</feature>
<dbReference type="PROSITE" id="PS00086">
    <property type="entry name" value="CYTOCHROME_P450"/>
    <property type="match status" value="1"/>
</dbReference>
<dbReference type="PANTHER" id="PTHR24305:SF226">
    <property type="entry name" value="CYTOCHROME P450 MONOOXYGENASE"/>
    <property type="match status" value="1"/>
</dbReference>
<dbReference type="SUPFAM" id="SSF48264">
    <property type="entry name" value="Cytochrome P450"/>
    <property type="match status" value="1"/>
</dbReference>
<dbReference type="AlphaFoldDB" id="A0A9P9WPW5"/>
<dbReference type="InterPro" id="IPR050121">
    <property type="entry name" value="Cytochrome_P450_monoxygenase"/>
</dbReference>
<dbReference type="Pfam" id="PF00067">
    <property type="entry name" value="p450"/>
    <property type="match status" value="1"/>
</dbReference>
<evidence type="ECO:0000256" key="4">
    <source>
        <dbReference type="ARBA" id="ARBA00023004"/>
    </source>
</evidence>
<evidence type="ECO:0000256" key="3">
    <source>
        <dbReference type="ARBA" id="ARBA00022723"/>
    </source>
</evidence>
<comment type="similarity">
    <text evidence="6">Belongs to the cytochrome P450 family.</text>
</comment>
<organism evidence="7 8">
    <name type="scientific">Neoarthrinium moseri</name>
    <dbReference type="NCBI Taxonomy" id="1658444"/>
    <lineage>
        <taxon>Eukaryota</taxon>
        <taxon>Fungi</taxon>
        <taxon>Dikarya</taxon>
        <taxon>Ascomycota</taxon>
        <taxon>Pezizomycotina</taxon>
        <taxon>Sordariomycetes</taxon>
        <taxon>Xylariomycetidae</taxon>
        <taxon>Amphisphaeriales</taxon>
        <taxon>Apiosporaceae</taxon>
        <taxon>Neoarthrinium</taxon>
    </lineage>
</organism>
<evidence type="ECO:0000256" key="1">
    <source>
        <dbReference type="ARBA" id="ARBA00001971"/>
    </source>
</evidence>
<dbReference type="Proteomes" id="UP000829685">
    <property type="component" value="Unassembled WGS sequence"/>
</dbReference>
<dbReference type="PRINTS" id="PR00385">
    <property type="entry name" value="P450"/>
</dbReference>
<reference evidence="7" key="1">
    <citation type="submission" date="2021-03" db="EMBL/GenBank/DDBJ databases">
        <title>Revisited historic fungal species revealed as producer of novel bioactive compounds through whole genome sequencing and comparative genomics.</title>
        <authorList>
            <person name="Vignolle G.A."/>
            <person name="Hochenegger N."/>
            <person name="Mach R.L."/>
            <person name="Mach-Aigner A.R."/>
            <person name="Javad Rahimi M."/>
            <person name="Salim K.A."/>
            <person name="Chan C.M."/>
            <person name="Lim L.B.L."/>
            <person name="Cai F."/>
            <person name="Druzhinina I.S."/>
            <person name="U'Ren J.M."/>
            <person name="Derntl C."/>
        </authorList>
    </citation>
    <scope>NUCLEOTIDE SEQUENCE</scope>
    <source>
        <strain evidence="7">TUCIM 5799</strain>
    </source>
</reference>
<gene>
    <name evidence="7" type="ORF">JX265_004713</name>
</gene>
<evidence type="ECO:0000256" key="6">
    <source>
        <dbReference type="RuleBase" id="RU000461"/>
    </source>
</evidence>
<protein>
    <recommendedName>
        <fullName evidence="9">Cytochrome P450</fullName>
    </recommendedName>
</protein>
<keyword evidence="2 5" id="KW-0349">Heme</keyword>
<evidence type="ECO:0000256" key="2">
    <source>
        <dbReference type="ARBA" id="ARBA00022617"/>
    </source>
</evidence>
<proteinExistence type="inferred from homology"/>
<accession>A0A9P9WPW5</accession>
<dbReference type="EMBL" id="JAFIMR010000009">
    <property type="protein sequence ID" value="KAI1874505.1"/>
    <property type="molecule type" value="Genomic_DNA"/>
</dbReference>
<keyword evidence="3 5" id="KW-0479">Metal-binding</keyword>
<dbReference type="GO" id="GO:0016705">
    <property type="term" value="F:oxidoreductase activity, acting on paired donors, with incorporation or reduction of molecular oxygen"/>
    <property type="evidence" value="ECO:0007669"/>
    <property type="project" value="InterPro"/>
</dbReference>
<keyword evidence="4 5" id="KW-0408">Iron</keyword>
<name>A0A9P9WPW5_9PEZI</name>
<evidence type="ECO:0008006" key="9">
    <source>
        <dbReference type="Google" id="ProtNLM"/>
    </source>
</evidence>
<dbReference type="PRINTS" id="PR00463">
    <property type="entry name" value="EP450I"/>
</dbReference>
<dbReference type="InterPro" id="IPR002401">
    <property type="entry name" value="Cyt_P450_E_grp-I"/>
</dbReference>
<comment type="caution">
    <text evidence="7">The sequence shown here is derived from an EMBL/GenBank/DDBJ whole genome shotgun (WGS) entry which is preliminary data.</text>
</comment>
<sequence>MDPTTTNVFNVLDPQAHRLKRRLVGQLVTGGSVHRVEPMIAEQVEIFVKQLVTLCIMDSPPIINMSQRCKYLGLDIAALLAFGYQLRLQTDDKHRYLIRAIPRGSWIINMYMQFWFLKTIKFGIPIYLPAIIRGEAFLPTLRKMIDARLGEDTHARVDLYSHLADALNASDNNKITLKELWAEAIFFLPAAGDTSSTALSSLFFYVAQNSECQRKLAEEIRTTFATGADIRGGRKLTNCQYLQACINEALRMSPPVAGTLWREQGPEAANEAFVVDGVVIPKGTQVGVNIYSIHHNPEYFPSPFVYKPERWLVDDPEAKKANTAAFLPFSIGARACAGKPLAYLEIGMAMAKTLWYFDFELARDAGPDASHRDTEFKLKDVFTSDHDGPYLRFRPRGSLYRELVND</sequence>
<evidence type="ECO:0000313" key="8">
    <source>
        <dbReference type="Proteomes" id="UP000829685"/>
    </source>
</evidence>
<comment type="cofactor">
    <cofactor evidence="1 5">
        <name>heme</name>
        <dbReference type="ChEBI" id="CHEBI:30413"/>
    </cofactor>
</comment>